<dbReference type="Proteomes" id="UP000279833">
    <property type="component" value="Unassembled WGS sequence"/>
</dbReference>
<feature type="region of interest" description="Disordered" evidence="1">
    <location>
        <begin position="1"/>
        <end position="36"/>
    </location>
</feature>
<evidence type="ECO:0000313" key="2">
    <source>
        <dbReference type="EMBL" id="VDP67305.1"/>
    </source>
</evidence>
<organism evidence="4">
    <name type="scientific">Schistosoma curassoni</name>
    <dbReference type="NCBI Taxonomy" id="6186"/>
    <lineage>
        <taxon>Eukaryota</taxon>
        <taxon>Metazoa</taxon>
        <taxon>Spiralia</taxon>
        <taxon>Lophotrochozoa</taxon>
        <taxon>Platyhelminthes</taxon>
        <taxon>Trematoda</taxon>
        <taxon>Digenea</taxon>
        <taxon>Strigeidida</taxon>
        <taxon>Schistosomatoidea</taxon>
        <taxon>Schistosomatidae</taxon>
        <taxon>Schistosoma</taxon>
    </lineage>
</organism>
<accession>A0A183KUY3</accession>
<reference evidence="4" key="1">
    <citation type="submission" date="2016-06" db="UniProtKB">
        <authorList>
            <consortium name="WormBaseParasite"/>
        </authorList>
    </citation>
    <scope>IDENTIFICATION</scope>
</reference>
<sequence length="166" mass="18241">MNNKHDVTPQTGGHFVDLDESDDQKPLDTKKHNDMSNPGCSLSNVLRCESCDNTHPTKPVHSKICPPKDAPQADLNEPEFIPRRQRKTPALTIKCGKTRLTIPNRVACKIEPNCSIGTPTTVNRFFPLLSYNLPSTPLSCKAGGGLQCNKPLYTQTNKTTTTPITS</sequence>
<evidence type="ECO:0000313" key="3">
    <source>
        <dbReference type="Proteomes" id="UP000279833"/>
    </source>
</evidence>
<proteinExistence type="predicted"/>
<name>A0A183KUY3_9TREM</name>
<evidence type="ECO:0000313" key="4">
    <source>
        <dbReference type="WBParaSite" id="SCUD_0001887901-mRNA-1"/>
    </source>
</evidence>
<dbReference type="AlphaFoldDB" id="A0A183KUY3"/>
<evidence type="ECO:0000256" key="1">
    <source>
        <dbReference type="SAM" id="MobiDB-lite"/>
    </source>
</evidence>
<dbReference type="WBParaSite" id="SCUD_0001887901-mRNA-1">
    <property type="protein sequence ID" value="SCUD_0001887901-mRNA-1"/>
    <property type="gene ID" value="SCUD_0001887901"/>
</dbReference>
<keyword evidence="3" id="KW-1185">Reference proteome</keyword>
<gene>
    <name evidence="2" type="ORF">SCUD_LOCUS18876</name>
</gene>
<dbReference type="EMBL" id="UZAK01041655">
    <property type="protein sequence ID" value="VDP67305.1"/>
    <property type="molecule type" value="Genomic_DNA"/>
</dbReference>
<reference evidence="2 3" key="2">
    <citation type="submission" date="2018-11" db="EMBL/GenBank/DDBJ databases">
        <authorList>
            <consortium name="Pathogen Informatics"/>
        </authorList>
    </citation>
    <scope>NUCLEOTIDE SEQUENCE [LARGE SCALE GENOMIC DNA]</scope>
    <source>
        <strain evidence="2">Dakar</strain>
        <strain evidence="3">Dakar, Senegal</strain>
    </source>
</reference>
<protein>
    <submittedName>
        <fullName evidence="2 4">Uncharacterized protein</fullName>
    </submittedName>
</protein>
<feature type="compositionally biased region" description="Basic and acidic residues" evidence="1">
    <location>
        <begin position="23"/>
        <end position="34"/>
    </location>
</feature>